<dbReference type="InterPro" id="IPR044974">
    <property type="entry name" value="Disease_R_plants"/>
</dbReference>
<dbReference type="AlphaFoldDB" id="A0A5J5AEN4"/>
<dbReference type="GO" id="GO:0006952">
    <property type="term" value="P:defense response"/>
    <property type="evidence" value="ECO:0007669"/>
    <property type="project" value="InterPro"/>
</dbReference>
<keyword evidence="1" id="KW-0433">Leucine-rich repeat</keyword>
<keyword evidence="7" id="KW-1185">Reference proteome</keyword>
<evidence type="ECO:0000259" key="5">
    <source>
        <dbReference type="Pfam" id="PF23282"/>
    </source>
</evidence>
<dbReference type="InterPro" id="IPR032675">
    <property type="entry name" value="LRR_dom_sf"/>
</dbReference>
<dbReference type="Gene3D" id="3.80.10.10">
    <property type="entry name" value="Ribonuclease Inhibitor"/>
    <property type="match status" value="1"/>
</dbReference>
<evidence type="ECO:0000259" key="4">
    <source>
        <dbReference type="Pfam" id="PF20160"/>
    </source>
</evidence>
<proteinExistence type="predicted"/>
<protein>
    <recommendedName>
        <fullName evidence="8">TMV resistance protein N</fullName>
    </recommendedName>
</protein>
<feature type="domain" description="Disease resistance protein Roq1-like winged-helix" evidence="5">
    <location>
        <begin position="9"/>
        <end position="56"/>
    </location>
</feature>
<evidence type="ECO:0000313" key="6">
    <source>
        <dbReference type="EMBL" id="KAA8527897.1"/>
    </source>
</evidence>
<dbReference type="SUPFAM" id="SSF52058">
    <property type="entry name" value="L domain-like"/>
    <property type="match status" value="1"/>
</dbReference>
<keyword evidence="2" id="KW-0677">Repeat</keyword>
<name>A0A5J5AEN4_9ASTE</name>
<dbReference type="EMBL" id="CM018045">
    <property type="protein sequence ID" value="KAA8527897.1"/>
    <property type="molecule type" value="Genomic_DNA"/>
</dbReference>
<evidence type="ECO:0000256" key="2">
    <source>
        <dbReference type="ARBA" id="ARBA00022737"/>
    </source>
</evidence>
<sequence length="380" mass="44648">MDKDCAVNILNGCDFFAEYRISILTSRCLLTINEKNELRMHDLLRDMGREIIREESTKEPGKRSRLWFHEDVCDVLENQKGTETIQGVTLVLPTSNEVHLNTKAFARMHKLRLLQIKCVHLTGSYEFLSKELRWLYWHNCPLRYLPSNFHLENLVVLDMQHSNVKKVWQDIKKLSDQYESCICLPLKEIPDWFSYQRMGSSISFDMPLHADHQFLGMTLWVVYAAVEDRDEWFIPPSVAISDRTNGVDWTYKPTTTAIQVTCQEHSWVSHIPKSYFRYPFKGGERMAAWINMEEPFEVKKCGFHLVYKPDITRDDQGQSSRVNTDGQDELVDIMHPKRGRDVSVVETSYDWFKEDQVPKRSRMEPDQTKDSNTELDQLKK</sequence>
<dbReference type="OrthoDB" id="1733683at2759"/>
<evidence type="ECO:0008006" key="8">
    <source>
        <dbReference type="Google" id="ProtNLM"/>
    </source>
</evidence>
<dbReference type="PANTHER" id="PTHR11017">
    <property type="entry name" value="LEUCINE-RICH REPEAT-CONTAINING PROTEIN"/>
    <property type="match status" value="1"/>
</dbReference>
<gene>
    <name evidence="6" type="ORF">F0562_035234</name>
</gene>
<dbReference type="Pfam" id="PF20160">
    <property type="entry name" value="C-JID"/>
    <property type="match status" value="1"/>
</dbReference>
<dbReference type="Pfam" id="PF23282">
    <property type="entry name" value="WHD_ROQ1"/>
    <property type="match status" value="1"/>
</dbReference>
<evidence type="ECO:0000256" key="1">
    <source>
        <dbReference type="ARBA" id="ARBA00022614"/>
    </source>
</evidence>
<dbReference type="InterPro" id="IPR058192">
    <property type="entry name" value="WHD_ROQ1-like"/>
</dbReference>
<evidence type="ECO:0000313" key="7">
    <source>
        <dbReference type="Proteomes" id="UP000325577"/>
    </source>
</evidence>
<accession>A0A5J5AEN4</accession>
<dbReference type="Proteomes" id="UP000325577">
    <property type="component" value="Linkage Group LG21"/>
</dbReference>
<feature type="domain" description="C-JID" evidence="4">
    <location>
        <begin position="184"/>
        <end position="310"/>
    </location>
</feature>
<reference evidence="6 7" key="1">
    <citation type="submission" date="2019-09" db="EMBL/GenBank/DDBJ databases">
        <title>A chromosome-level genome assembly of the Chinese tupelo Nyssa sinensis.</title>
        <authorList>
            <person name="Yang X."/>
            <person name="Kang M."/>
            <person name="Yang Y."/>
            <person name="Xiong H."/>
            <person name="Wang M."/>
            <person name="Zhang Z."/>
            <person name="Wang Z."/>
            <person name="Wu H."/>
            <person name="Ma T."/>
            <person name="Liu J."/>
            <person name="Xi Z."/>
        </authorList>
    </citation>
    <scope>NUCLEOTIDE SEQUENCE [LARGE SCALE GENOMIC DNA]</scope>
    <source>
        <strain evidence="6">J267</strain>
        <tissue evidence="6">Leaf</tissue>
    </source>
</reference>
<dbReference type="PANTHER" id="PTHR11017:SF271">
    <property type="entry name" value="DISEASE RESISTANCE PROTEIN (TIR-NBS-LRR CLASS) FAMILY"/>
    <property type="match status" value="1"/>
</dbReference>
<organism evidence="6 7">
    <name type="scientific">Nyssa sinensis</name>
    <dbReference type="NCBI Taxonomy" id="561372"/>
    <lineage>
        <taxon>Eukaryota</taxon>
        <taxon>Viridiplantae</taxon>
        <taxon>Streptophyta</taxon>
        <taxon>Embryophyta</taxon>
        <taxon>Tracheophyta</taxon>
        <taxon>Spermatophyta</taxon>
        <taxon>Magnoliopsida</taxon>
        <taxon>eudicotyledons</taxon>
        <taxon>Gunneridae</taxon>
        <taxon>Pentapetalae</taxon>
        <taxon>asterids</taxon>
        <taxon>Cornales</taxon>
        <taxon>Nyssaceae</taxon>
        <taxon>Nyssa</taxon>
    </lineage>
</organism>
<feature type="region of interest" description="Disordered" evidence="3">
    <location>
        <begin position="355"/>
        <end position="380"/>
    </location>
</feature>
<evidence type="ECO:0000256" key="3">
    <source>
        <dbReference type="SAM" id="MobiDB-lite"/>
    </source>
</evidence>
<dbReference type="InterPro" id="IPR045344">
    <property type="entry name" value="C-JID"/>
</dbReference>